<organism evidence="1 2">
    <name type="scientific">Peribacillus butanolivorans</name>
    <dbReference type="NCBI Taxonomy" id="421767"/>
    <lineage>
        <taxon>Bacteria</taxon>
        <taxon>Bacillati</taxon>
        <taxon>Bacillota</taxon>
        <taxon>Bacilli</taxon>
        <taxon>Bacillales</taxon>
        <taxon>Bacillaceae</taxon>
        <taxon>Peribacillus</taxon>
    </lineage>
</organism>
<protein>
    <submittedName>
        <fullName evidence="1">Sporulation protein</fullName>
    </submittedName>
</protein>
<accession>A0AAX0RWR8</accession>
<dbReference type="Pfam" id="PF07070">
    <property type="entry name" value="Spo0M"/>
    <property type="match status" value="1"/>
</dbReference>
<dbReference type="RefSeq" id="WP_098177595.1">
    <property type="nucleotide sequence ID" value="NZ_NUEQ01000098.1"/>
</dbReference>
<sequence>MLLRKYLSQLGIGKAIIDLKLPKVMYGLGERVTGEFFIIGGICEQKIKRLECDLVQIDKMNNTQQIIDTTTILTTKFIEEEQEIRIPFSFQLPVFTAVSSEHISYRFNTRLFFEKGVISEDQDIIQVVDQNSKEIDVEQ</sequence>
<gene>
    <name evidence="1" type="ORF">CN689_23510</name>
</gene>
<dbReference type="Proteomes" id="UP000220106">
    <property type="component" value="Unassembled WGS sequence"/>
</dbReference>
<evidence type="ECO:0000313" key="1">
    <source>
        <dbReference type="EMBL" id="PEJ27627.1"/>
    </source>
</evidence>
<reference evidence="1 2" key="1">
    <citation type="submission" date="2017-09" db="EMBL/GenBank/DDBJ databases">
        <title>Large-scale bioinformatics analysis of Bacillus genomes uncovers conserved roles of natural products in bacterial physiology.</title>
        <authorList>
            <consortium name="Agbiome Team Llc"/>
            <person name="Bleich R.M."/>
            <person name="Kirk G.J."/>
            <person name="Santa Maria K.C."/>
            <person name="Allen S.E."/>
            <person name="Farag S."/>
            <person name="Shank E.A."/>
            <person name="Bowers A."/>
        </authorList>
    </citation>
    <scope>NUCLEOTIDE SEQUENCE [LARGE SCALE GENOMIC DNA]</scope>
    <source>
        <strain evidence="1 2">AFS003229</strain>
    </source>
</reference>
<comment type="caution">
    <text evidence="1">The sequence shown here is derived from an EMBL/GenBank/DDBJ whole genome shotgun (WGS) entry which is preliminary data.</text>
</comment>
<proteinExistence type="predicted"/>
<dbReference type="AlphaFoldDB" id="A0AAX0RWR8"/>
<dbReference type="EMBL" id="NUEQ01000098">
    <property type="protein sequence ID" value="PEJ27627.1"/>
    <property type="molecule type" value="Genomic_DNA"/>
</dbReference>
<name>A0AAX0RWR8_9BACI</name>
<evidence type="ECO:0000313" key="2">
    <source>
        <dbReference type="Proteomes" id="UP000220106"/>
    </source>
</evidence>
<dbReference type="InterPro" id="IPR009776">
    <property type="entry name" value="Spore_0_M"/>
</dbReference>